<organism evidence="1 3">
    <name type="scientific">Rotaria magnacalcarata</name>
    <dbReference type="NCBI Taxonomy" id="392030"/>
    <lineage>
        <taxon>Eukaryota</taxon>
        <taxon>Metazoa</taxon>
        <taxon>Spiralia</taxon>
        <taxon>Gnathifera</taxon>
        <taxon>Rotifera</taxon>
        <taxon>Eurotatoria</taxon>
        <taxon>Bdelloidea</taxon>
        <taxon>Philodinida</taxon>
        <taxon>Philodinidae</taxon>
        <taxon>Rotaria</taxon>
    </lineage>
</organism>
<proteinExistence type="predicted"/>
<evidence type="ECO:0000313" key="1">
    <source>
        <dbReference type="EMBL" id="CAF4555786.1"/>
    </source>
</evidence>
<protein>
    <submittedName>
        <fullName evidence="1">Uncharacterized protein</fullName>
    </submittedName>
</protein>
<dbReference type="EMBL" id="CAJOBI010093986">
    <property type="protein sequence ID" value="CAF4555786.1"/>
    <property type="molecule type" value="Genomic_DNA"/>
</dbReference>
<evidence type="ECO:0000313" key="2">
    <source>
        <dbReference type="EMBL" id="CAF4818588.1"/>
    </source>
</evidence>
<dbReference type="AlphaFoldDB" id="A0A8S2YE09"/>
<feature type="non-terminal residue" evidence="1">
    <location>
        <position position="56"/>
    </location>
</feature>
<evidence type="ECO:0000313" key="3">
    <source>
        <dbReference type="Proteomes" id="UP000676336"/>
    </source>
</evidence>
<accession>A0A8S2YE09</accession>
<name>A0A8S2YE09_9BILA</name>
<sequence>MSKDFVTIDLVKGNMQKTAANVEHLAVPCAYQDRAGVINSVVQIYSSSTLDGRAIV</sequence>
<dbReference type="Proteomes" id="UP000676336">
    <property type="component" value="Unassembled WGS sequence"/>
</dbReference>
<comment type="caution">
    <text evidence="1">The sequence shown here is derived from an EMBL/GenBank/DDBJ whole genome shotgun (WGS) entry which is preliminary data.</text>
</comment>
<reference evidence="1" key="1">
    <citation type="submission" date="2021-02" db="EMBL/GenBank/DDBJ databases">
        <authorList>
            <person name="Nowell W R."/>
        </authorList>
    </citation>
    <scope>NUCLEOTIDE SEQUENCE</scope>
</reference>
<gene>
    <name evidence="1" type="ORF">SMN809_LOCUS37227</name>
    <name evidence="2" type="ORF">SMN809_LOCUS47934</name>
</gene>
<dbReference type="EMBL" id="CAJOBI010152896">
    <property type="protein sequence ID" value="CAF4818588.1"/>
    <property type="molecule type" value="Genomic_DNA"/>
</dbReference>